<protein>
    <recommendedName>
        <fullName evidence="2">DUF6534 domain-containing protein</fullName>
    </recommendedName>
</protein>
<evidence type="ECO:0000259" key="2">
    <source>
        <dbReference type="Pfam" id="PF20152"/>
    </source>
</evidence>
<keyword evidence="1" id="KW-1133">Transmembrane helix</keyword>
<keyword evidence="4" id="KW-1185">Reference proteome</keyword>
<sequence>MQPVPAGYPIVKLSGPLIVGYLLHWGLFGTLSVQLYLYYLAFPKDRQFTKCLVYGIYIIEIVQTMIVTHDAFAAFGYGFGDMEALTDMHFNWLVVPVMSAAVACVGQGFYAYRIFILSKSRTVPAFVICVSLTSFVGGIITGIFSFQAGNIIKLNNRRTSIAVGIWCGASALCDIIIAVCMTYYLMHSNTGFRRTRILVTKLIRLTIETGSVTAVAALVTLIVFFVFPHQTFYGTPAFNMPKLYANAVYMVLNSRIRIMGGRDTYTSSTDMSITTTMIRDMTSQSTEGTRPTVRMQGQAVAATKEVFNDNYEVGRMKEKPQDGVKNLLE</sequence>
<dbReference type="OrthoDB" id="2536347at2759"/>
<dbReference type="PANTHER" id="PTHR40465">
    <property type="entry name" value="CHROMOSOME 1, WHOLE GENOME SHOTGUN SEQUENCE"/>
    <property type="match status" value="1"/>
</dbReference>
<gene>
    <name evidence="3" type="ORF">ARMGADRAFT_1086402</name>
</gene>
<dbReference type="Proteomes" id="UP000217790">
    <property type="component" value="Unassembled WGS sequence"/>
</dbReference>
<feature type="domain" description="DUF6534" evidence="2">
    <location>
        <begin position="170"/>
        <end position="255"/>
    </location>
</feature>
<evidence type="ECO:0000313" key="4">
    <source>
        <dbReference type="Proteomes" id="UP000217790"/>
    </source>
</evidence>
<evidence type="ECO:0000313" key="3">
    <source>
        <dbReference type="EMBL" id="PBK86560.1"/>
    </source>
</evidence>
<feature type="transmembrane region" description="Helical" evidence="1">
    <location>
        <begin position="124"/>
        <end position="149"/>
    </location>
</feature>
<name>A0A2H3CXJ7_ARMGA</name>
<proteinExistence type="predicted"/>
<feature type="transmembrane region" description="Helical" evidence="1">
    <location>
        <begin position="90"/>
        <end position="112"/>
    </location>
</feature>
<dbReference type="AlphaFoldDB" id="A0A2H3CXJ7"/>
<dbReference type="OMA" id="PAFNMPK"/>
<feature type="transmembrane region" description="Helical" evidence="1">
    <location>
        <begin position="161"/>
        <end position="185"/>
    </location>
</feature>
<dbReference type="Pfam" id="PF20152">
    <property type="entry name" value="DUF6534"/>
    <property type="match status" value="1"/>
</dbReference>
<dbReference type="InParanoid" id="A0A2H3CXJ7"/>
<dbReference type="InterPro" id="IPR045339">
    <property type="entry name" value="DUF6534"/>
</dbReference>
<evidence type="ECO:0000256" key="1">
    <source>
        <dbReference type="SAM" id="Phobius"/>
    </source>
</evidence>
<dbReference type="PANTHER" id="PTHR40465:SF1">
    <property type="entry name" value="DUF6534 DOMAIN-CONTAINING PROTEIN"/>
    <property type="match status" value="1"/>
</dbReference>
<keyword evidence="1" id="KW-0812">Transmembrane</keyword>
<keyword evidence="1" id="KW-0472">Membrane</keyword>
<organism evidence="3 4">
    <name type="scientific">Armillaria gallica</name>
    <name type="common">Bulbous honey fungus</name>
    <name type="synonym">Armillaria bulbosa</name>
    <dbReference type="NCBI Taxonomy" id="47427"/>
    <lineage>
        <taxon>Eukaryota</taxon>
        <taxon>Fungi</taxon>
        <taxon>Dikarya</taxon>
        <taxon>Basidiomycota</taxon>
        <taxon>Agaricomycotina</taxon>
        <taxon>Agaricomycetes</taxon>
        <taxon>Agaricomycetidae</taxon>
        <taxon>Agaricales</taxon>
        <taxon>Marasmiineae</taxon>
        <taxon>Physalacriaceae</taxon>
        <taxon>Armillaria</taxon>
    </lineage>
</organism>
<feature type="transmembrane region" description="Helical" evidence="1">
    <location>
        <begin position="18"/>
        <end position="39"/>
    </location>
</feature>
<feature type="transmembrane region" description="Helical" evidence="1">
    <location>
        <begin position="51"/>
        <end position="78"/>
    </location>
</feature>
<reference evidence="4" key="1">
    <citation type="journal article" date="2017" name="Nat. Ecol. Evol.">
        <title>Genome expansion and lineage-specific genetic innovations in the forest pathogenic fungi Armillaria.</title>
        <authorList>
            <person name="Sipos G."/>
            <person name="Prasanna A.N."/>
            <person name="Walter M.C."/>
            <person name="O'Connor E."/>
            <person name="Balint B."/>
            <person name="Krizsan K."/>
            <person name="Kiss B."/>
            <person name="Hess J."/>
            <person name="Varga T."/>
            <person name="Slot J."/>
            <person name="Riley R."/>
            <person name="Boka B."/>
            <person name="Rigling D."/>
            <person name="Barry K."/>
            <person name="Lee J."/>
            <person name="Mihaltcheva S."/>
            <person name="LaButti K."/>
            <person name="Lipzen A."/>
            <person name="Waldron R."/>
            <person name="Moloney N.M."/>
            <person name="Sperisen C."/>
            <person name="Kredics L."/>
            <person name="Vagvoelgyi C."/>
            <person name="Patrignani A."/>
            <person name="Fitzpatrick D."/>
            <person name="Nagy I."/>
            <person name="Doyle S."/>
            <person name="Anderson J.B."/>
            <person name="Grigoriev I.V."/>
            <person name="Gueldener U."/>
            <person name="Muensterkoetter M."/>
            <person name="Nagy L.G."/>
        </authorList>
    </citation>
    <scope>NUCLEOTIDE SEQUENCE [LARGE SCALE GENOMIC DNA]</scope>
    <source>
        <strain evidence="4">Ar21-2</strain>
    </source>
</reference>
<accession>A0A2H3CXJ7</accession>
<dbReference type="EMBL" id="KZ293683">
    <property type="protein sequence ID" value="PBK86560.1"/>
    <property type="molecule type" value="Genomic_DNA"/>
</dbReference>
<feature type="transmembrane region" description="Helical" evidence="1">
    <location>
        <begin position="205"/>
        <end position="227"/>
    </location>
</feature>